<comment type="function">
    <text evidence="1 6">Tetrapolymerization of the monopyrrole PBG into the hydroxymethylbilane pre-uroporphyrinogen in several discrete steps.</text>
</comment>
<evidence type="ECO:0000256" key="2">
    <source>
        <dbReference type="ARBA" id="ARBA00005638"/>
    </source>
</evidence>
<dbReference type="SUPFAM" id="SSF53850">
    <property type="entry name" value="Periplasmic binding protein-like II"/>
    <property type="match status" value="1"/>
</dbReference>
<dbReference type="SUPFAM" id="SSF54782">
    <property type="entry name" value="Porphobilinogen deaminase (hydroxymethylbilane synthase), C-terminal domain"/>
    <property type="match status" value="1"/>
</dbReference>
<evidence type="ECO:0000256" key="6">
    <source>
        <dbReference type="HAMAP-Rule" id="MF_00260"/>
    </source>
</evidence>
<keyword evidence="10" id="KW-1185">Reference proteome</keyword>
<dbReference type="EC" id="2.5.1.61" evidence="6"/>
<dbReference type="Gene3D" id="3.30.160.40">
    <property type="entry name" value="Porphobilinogen deaminase, C-terminal domain"/>
    <property type="match status" value="1"/>
</dbReference>
<accession>A0ABT2TM85</accession>
<feature type="modified residue" description="S-(dipyrrolylmethanemethyl)cysteine" evidence="6">
    <location>
        <position position="236"/>
    </location>
</feature>
<feature type="domain" description="Porphobilinogen deaminase N-terminal" evidence="7">
    <location>
        <begin position="4"/>
        <end position="204"/>
    </location>
</feature>
<comment type="similarity">
    <text evidence="2 6">Belongs to the HMBS family.</text>
</comment>
<dbReference type="PIRSF" id="PIRSF001438">
    <property type="entry name" value="4pyrrol_synth_OHMeBilane_synth"/>
    <property type="match status" value="1"/>
</dbReference>
<sequence>MKKIVIGSRESRLAVIQSEMVRSYLKKNLPETEISLLTMKTTGDMILDRTLDKVGGKGLFVKELDRALMERRSDLSVHSLKDMPMEISEELPIIAFSKREDPRDALILPAGKTEIDFSKPIGCSSFRRILQLKELYPKASFESIRGNVQTRLKKLDDGLYGATILAAAGLKRLGLESRISRYFSPEEILPAAGQGILAVQGRCGEDYSYLKDYQDADAAVEALAERAFVAYLNGGCSSPVAAFARAEGESVHLTGLYYSEEKQIYRKKSAEGKRANAEDLGRMLAAELKKEVDG</sequence>
<evidence type="ECO:0000313" key="9">
    <source>
        <dbReference type="EMBL" id="MCU6763330.1"/>
    </source>
</evidence>
<protein>
    <recommendedName>
        <fullName evidence="6">Porphobilinogen deaminase</fullName>
        <shortName evidence="6">PBG</shortName>
        <ecNumber evidence="6">2.5.1.61</ecNumber>
    </recommendedName>
    <alternativeName>
        <fullName evidence="6">Hydroxymethylbilane synthase</fullName>
        <shortName evidence="6">HMBS</shortName>
    </alternativeName>
    <alternativeName>
        <fullName evidence="6">Pre-uroporphyrinogen synthase</fullName>
    </alternativeName>
</protein>
<evidence type="ECO:0000256" key="1">
    <source>
        <dbReference type="ARBA" id="ARBA00002869"/>
    </source>
</evidence>
<comment type="miscellaneous">
    <text evidence="6">The porphobilinogen subunits are added to the dipyrromethane group.</text>
</comment>
<evidence type="ECO:0000259" key="7">
    <source>
        <dbReference type="Pfam" id="PF01379"/>
    </source>
</evidence>
<dbReference type="Gene3D" id="3.40.190.10">
    <property type="entry name" value="Periplasmic binding protein-like II"/>
    <property type="match status" value="2"/>
</dbReference>
<comment type="caution">
    <text evidence="9">The sequence shown here is derived from an EMBL/GenBank/DDBJ whole genome shotgun (WGS) entry which is preliminary data.</text>
</comment>
<dbReference type="InterPro" id="IPR022417">
    <property type="entry name" value="Porphobilin_deaminase_N"/>
</dbReference>
<proteinExistence type="inferred from homology"/>
<dbReference type="Pfam" id="PF03900">
    <property type="entry name" value="Porphobil_deamC"/>
    <property type="match status" value="1"/>
</dbReference>
<keyword evidence="3 6" id="KW-0808">Transferase</keyword>
<comment type="subunit">
    <text evidence="6">Monomer.</text>
</comment>
<dbReference type="Proteomes" id="UP001652442">
    <property type="component" value="Unassembled WGS sequence"/>
</dbReference>
<evidence type="ECO:0000313" key="10">
    <source>
        <dbReference type="Proteomes" id="UP001652442"/>
    </source>
</evidence>
<dbReference type="PANTHER" id="PTHR11557">
    <property type="entry name" value="PORPHOBILINOGEN DEAMINASE"/>
    <property type="match status" value="1"/>
</dbReference>
<dbReference type="PRINTS" id="PR00151">
    <property type="entry name" value="PORPHBDMNASE"/>
</dbReference>
<reference evidence="9 10" key="1">
    <citation type="journal article" date="2021" name="ISME Commun">
        <title>Automated analysis of genomic sequences facilitates high-throughput and comprehensive description of bacteria.</title>
        <authorList>
            <person name="Hitch T.C.A."/>
        </authorList>
    </citation>
    <scope>NUCLEOTIDE SEQUENCE [LARGE SCALE GENOMIC DNA]</scope>
    <source>
        <strain evidence="9 10">Sanger_109</strain>
    </source>
</reference>
<dbReference type="RefSeq" id="WP_158425965.1">
    <property type="nucleotide sequence ID" value="NZ_JAOQJQ010000006.1"/>
</dbReference>
<organism evidence="9 10">
    <name type="scientific">Brotonthovivens ammoniilytica</name>
    <dbReference type="NCBI Taxonomy" id="2981725"/>
    <lineage>
        <taxon>Bacteria</taxon>
        <taxon>Bacillati</taxon>
        <taxon>Bacillota</taxon>
        <taxon>Clostridia</taxon>
        <taxon>Lachnospirales</taxon>
        <taxon>Lachnospiraceae</taxon>
        <taxon>Brotonthovivens</taxon>
    </lineage>
</organism>
<dbReference type="PANTHER" id="PTHR11557:SF0">
    <property type="entry name" value="PORPHOBILINOGEN DEAMINASE"/>
    <property type="match status" value="1"/>
</dbReference>
<comment type="cofactor">
    <cofactor evidence="6">
        <name>dipyrromethane</name>
        <dbReference type="ChEBI" id="CHEBI:60342"/>
    </cofactor>
    <text evidence="6">Binds 1 dipyrromethane group covalently.</text>
</comment>
<evidence type="ECO:0000256" key="3">
    <source>
        <dbReference type="ARBA" id="ARBA00022679"/>
    </source>
</evidence>
<evidence type="ECO:0000256" key="5">
    <source>
        <dbReference type="ARBA" id="ARBA00048169"/>
    </source>
</evidence>
<dbReference type="InterPro" id="IPR000860">
    <property type="entry name" value="HemC"/>
</dbReference>
<dbReference type="NCBIfam" id="TIGR00212">
    <property type="entry name" value="hemC"/>
    <property type="match status" value="1"/>
</dbReference>
<dbReference type="InterPro" id="IPR036803">
    <property type="entry name" value="Porphobilinogen_deaminase_C_sf"/>
</dbReference>
<dbReference type="EMBL" id="JAOQJQ010000006">
    <property type="protein sequence ID" value="MCU6763330.1"/>
    <property type="molecule type" value="Genomic_DNA"/>
</dbReference>
<evidence type="ECO:0000256" key="4">
    <source>
        <dbReference type="ARBA" id="ARBA00023244"/>
    </source>
</evidence>
<dbReference type="GO" id="GO:0004418">
    <property type="term" value="F:hydroxymethylbilane synthase activity"/>
    <property type="evidence" value="ECO:0007669"/>
    <property type="project" value="UniProtKB-EC"/>
</dbReference>
<comment type="catalytic activity">
    <reaction evidence="5 6">
        <text>4 porphobilinogen + H2O = hydroxymethylbilane + 4 NH4(+)</text>
        <dbReference type="Rhea" id="RHEA:13185"/>
        <dbReference type="ChEBI" id="CHEBI:15377"/>
        <dbReference type="ChEBI" id="CHEBI:28938"/>
        <dbReference type="ChEBI" id="CHEBI:57845"/>
        <dbReference type="ChEBI" id="CHEBI:58126"/>
        <dbReference type="EC" id="2.5.1.61"/>
    </reaction>
</comment>
<feature type="domain" description="Porphobilinogen deaminase C-terminal" evidence="8">
    <location>
        <begin position="220"/>
        <end position="289"/>
    </location>
</feature>
<dbReference type="InterPro" id="IPR022419">
    <property type="entry name" value="Porphobilin_deaminase_cofac_BS"/>
</dbReference>
<dbReference type="HAMAP" id="MF_00260">
    <property type="entry name" value="Porphobil_deam"/>
    <property type="match status" value="1"/>
</dbReference>
<dbReference type="InterPro" id="IPR022418">
    <property type="entry name" value="Porphobilinogen_deaminase_C"/>
</dbReference>
<keyword evidence="4 6" id="KW-0627">Porphyrin biosynthesis</keyword>
<dbReference type="PROSITE" id="PS00533">
    <property type="entry name" value="PORPHOBILINOGEN_DEAM"/>
    <property type="match status" value="1"/>
</dbReference>
<dbReference type="Pfam" id="PF01379">
    <property type="entry name" value="Porphobil_deam"/>
    <property type="match status" value="1"/>
</dbReference>
<gene>
    <name evidence="6 9" type="primary">hemC</name>
    <name evidence="9" type="ORF">OCV88_13525</name>
</gene>
<dbReference type="CDD" id="cd13647">
    <property type="entry name" value="PBP2_PBGD_2"/>
    <property type="match status" value="1"/>
</dbReference>
<name>A0ABT2TM85_9FIRM</name>
<evidence type="ECO:0000259" key="8">
    <source>
        <dbReference type="Pfam" id="PF03900"/>
    </source>
</evidence>